<dbReference type="InterPro" id="IPR050738">
    <property type="entry name" value="Sulfatase"/>
</dbReference>
<feature type="domain" description="Sulfatase N-terminal" evidence="3">
    <location>
        <begin position="81"/>
        <end position="357"/>
    </location>
</feature>
<dbReference type="InterPro" id="IPR017850">
    <property type="entry name" value="Alkaline_phosphatase_core_sf"/>
</dbReference>
<reference evidence="4 5" key="1">
    <citation type="submission" date="2021-12" db="EMBL/GenBank/DDBJ databases">
        <title>Discovery of the Pendulisporaceae a myxobacterial family with distinct sporulation behavior and unique specialized metabolism.</title>
        <authorList>
            <person name="Garcia R."/>
            <person name="Popoff A."/>
            <person name="Bader C.D."/>
            <person name="Loehr J."/>
            <person name="Walesch S."/>
            <person name="Walt C."/>
            <person name="Boldt J."/>
            <person name="Bunk B."/>
            <person name="Haeckl F.J.F.P.J."/>
            <person name="Gunesch A.P."/>
            <person name="Birkelbach J."/>
            <person name="Nuebel U."/>
            <person name="Pietschmann T."/>
            <person name="Bach T."/>
            <person name="Mueller R."/>
        </authorList>
    </citation>
    <scope>NUCLEOTIDE SEQUENCE [LARGE SCALE GENOMIC DNA]</scope>
    <source>
        <strain evidence="4 5">MSr12523</strain>
    </source>
</reference>
<dbReference type="RefSeq" id="WP_394846495.1">
    <property type="nucleotide sequence ID" value="NZ_CP089982.1"/>
</dbReference>
<proteinExistence type="inferred from homology"/>
<evidence type="ECO:0000256" key="1">
    <source>
        <dbReference type="ARBA" id="ARBA00008779"/>
    </source>
</evidence>
<gene>
    <name evidence="4" type="ORF">LZC95_03395</name>
</gene>
<comment type="similarity">
    <text evidence="1">Belongs to the sulfatase family.</text>
</comment>
<sequence length="462" mass="52043">MTERRPHRLAVIMAVLIGGTTGGAACILALWLWDLWPPRPRVTIQVRPPEAPVASVADAAPPPAPQPAQPVEIVPEKRAFNVVLITVDTLRFDLGFMGYPRPITPNIDALAARSTVYERAYATASYTPKSLGPLLIGRYASETFRDPEHYTTFFPKNVFLAERLHDADVRTFAGMCHHYFKWDTGYRQGFDVWDTAAMPKGMTDNDTSITGERLTNRALALLADPANVGRRFFAWFHYFDPHAPYVPHDGAPSFGKKGPPTKRTLYDQEIWFTDQQIGRVLDFIAKQPWGAETAIVLTADHGEAFGEHGHLMHGRELWEAIVRVPLVMYIPGGKPRRIAIKRSQIDLVPTVLELAGAPAPTDGLLRGKSLLADLREDAEIEERDVYLDMPEGPFNEMRRAIITGPSPGMKLIDLGDHRYELYDLRVDPEEKRDLVLNKERFRASLTSLQRLRAQLQEIRPTR</sequence>
<dbReference type="Pfam" id="PF00884">
    <property type="entry name" value="Sulfatase"/>
    <property type="match status" value="1"/>
</dbReference>
<keyword evidence="2" id="KW-0812">Transmembrane</keyword>
<keyword evidence="5" id="KW-1185">Reference proteome</keyword>
<evidence type="ECO:0000313" key="5">
    <source>
        <dbReference type="Proteomes" id="UP001379533"/>
    </source>
</evidence>
<dbReference type="CDD" id="cd16148">
    <property type="entry name" value="sulfatase_like"/>
    <property type="match status" value="1"/>
</dbReference>
<dbReference type="EMBL" id="CP089982">
    <property type="protein sequence ID" value="WXA95885.1"/>
    <property type="molecule type" value="Genomic_DNA"/>
</dbReference>
<feature type="transmembrane region" description="Helical" evidence="2">
    <location>
        <begin position="9"/>
        <end position="33"/>
    </location>
</feature>
<dbReference type="Gene3D" id="3.40.720.10">
    <property type="entry name" value="Alkaline Phosphatase, subunit A"/>
    <property type="match status" value="2"/>
</dbReference>
<evidence type="ECO:0000256" key="2">
    <source>
        <dbReference type="SAM" id="Phobius"/>
    </source>
</evidence>
<dbReference type="PANTHER" id="PTHR42693">
    <property type="entry name" value="ARYLSULFATASE FAMILY MEMBER"/>
    <property type="match status" value="1"/>
</dbReference>
<dbReference type="Proteomes" id="UP001379533">
    <property type="component" value="Chromosome"/>
</dbReference>
<dbReference type="PROSITE" id="PS51257">
    <property type="entry name" value="PROKAR_LIPOPROTEIN"/>
    <property type="match status" value="1"/>
</dbReference>
<dbReference type="InterPro" id="IPR000917">
    <property type="entry name" value="Sulfatase_N"/>
</dbReference>
<evidence type="ECO:0000259" key="3">
    <source>
        <dbReference type="Pfam" id="PF00884"/>
    </source>
</evidence>
<keyword evidence="2" id="KW-1133">Transmembrane helix</keyword>
<organism evidence="4 5">
    <name type="scientific">Pendulispora brunnea</name>
    <dbReference type="NCBI Taxonomy" id="2905690"/>
    <lineage>
        <taxon>Bacteria</taxon>
        <taxon>Pseudomonadati</taxon>
        <taxon>Myxococcota</taxon>
        <taxon>Myxococcia</taxon>
        <taxon>Myxococcales</taxon>
        <taxon>Sorangiineae</taxon>
        <taxon>Pendulisporaceae</taxon>
        <taxon>Pendulispora</taxon>
    </lineage>
</organism>
<evidence type="ECO:0000313" key="4">
    <source>
        <dbReference type="EMBL" id="WXA95885.1"/>
    </source>
</evidence>
<accession>A0ABZ2KFM5</accession>
<dbReference type="PANTHER" id="PTHR42693:SF33">
    <property type="entry name" value="ARYLSULFATASE"/>
    <property type="match status" value="1"/>
</dbReference>
<name>A0ABZ2KFM5_9BACT</name>
<keyword evidence="2" id="KW-0472">Membrane</keyword>
<dbReference type="SUPFAM" id="SSF53649">
    <property type="entry name" value="Alkaline phosphatase-like"/>
    <property type="match status" value="1"/>
</dbReference>
<protein>
    <submittedName>
        <fullName evidence="4">Sulfatase</fullName>
    </submittedName>
</protein>